<feature type="transmembrane region" description="Helical" evidence="10">
    <location>
        <begin position="144"/>
        <end position="162"/>
    </location>
</feature>
<name>A0ABS3RXY6_9ACTN</name>
<comment type="catalytic activity">
    <reaction evidence="1">
        <text>ATP + protein L-histidine = ADP + protein N-phospho-L-histidine.</text>
        <dbReference type="EC" id="2.7.13.3"/>
    </reaction>
</comment>
<comment type="caution">
    <text evidence="13">The sequence shown here is derived from an EMBL/GenBank/DDBJ whole genome shotgun (WGS) entry which is preliminary data.</text>
</comment>
<dbReference type="GO" id="GO:0016301">
    <property type="term" value="F:kinase activity"/>
    <property type="evidence" value="ECO:0007669"/>
    <property type="project" value="UniProtKB-KW"/>
</dbReference>
<feature type="transmembrane region" description="Helical" evidence="10">
    <location>
        <begin position="480"/>
        <end position="502"/>
    </location>
</feature>
<keyword evidence="8" id="KW-0902">Two-component regulatory system</keyword>
<evidence type="ECO:0000313" key="14">
    <source>
        <dbReference type="Proteomes" id="UP000680206"/>
    </source>
</evidence>
<keyword evidence="10" id="KW-0472">Membrane</keyword>
<gene>
    <name evidence="13" type="ORF">J4709_25185</name>
</gene>
<dbReference type="Pfam" id="PF07730">
    <property type="entry name" value="HisKA_3"/>
    <property type="match status" value="1"/>
</dbReference>
<evidence type="ECO:0000256" key="4">
    <source>
        <dbReference type="ARBA" id="ARBA00022679"/>
    </source>
</evidence>
<dbReference type="CDD" id="cd16917">
    <property type="entry name" value="HATPase_UhpB-NarQ-NarX-like"/>
    <property type="match status" value="1"/>
</dbReference>
<dbReference type="InterPro" id="IPR050482">
    <property type="entry name" value="Sensor_HK_TwoCompSys"/>
</dbReference>
<feature type="region of interest" description="Disordered" evidence="9">
    <location>
        <begin position="436"/>
        <end position="470"/>
    </location>
</feature>
<dbReference type="InterPro" id="IPR036890">
    <property type="entry name" value="HATPase_C_sf"/>
</dbReference>
<organism evidence="13 14">
    <name type="scientific">Actinomadura violacea</name>
    <dbReference type="NCBI Taxonomy" id="2819934"/>
    <lineage>
        <taxon>Bacteria</taxon>
        <taxon>Bacillati</taxon>
        <taxon>Actinomycetota</taxon>
        <taxon>Actinomycetes</taxon>
        <taxon>Streptosporangiales</taxon>
        <taxon>Thermomonosporaceae</taxon>
        <taxon>Actinomadura</taxon>
    </lineage>
</organism>
<evidence type="ECO:0000259" key="12">
    <source>
        <dbReference type="Pfam" id="PF07730"/>
    </source>
</evidence>
<reference evidence="13 14" key="1">
    <citation type="submission" date="2021-03" db="EMBL/GenBank/DDBJ databases">
        <title>Actinomadura violae sp. nov., isolated from lichen in Thailand.</title>
        <authorList>
            <person name="Kanchanasin P."/>
            <person name="Saeng-In P."/>
            <person name="Phongsopitanun W."/>
            <person name="Yuki M."/>
            <person name="Kudo T."/>
            <person name="Ohkuma M."/>
            <person name="Tanasupawat S."/>
        </authorList>
    </citation>
    <scope>NUCLEOTIDE SEQUENCE [LARGE SCALE GENOMIC DNA]</scope>
    <source>
        <strain evidence="13 14">LCR2-06</strain>
    </source>
</reference>
<evidence type="ECO:0000256" key="8">
    <source>
        <dbReference type="ARBA" id="ARBA00023012"/>
    </source>
</evidence>
<feature type="transmembrane region" description="Helical" evidence="10">
    <location>
        <begin position="85"/>
        <end position="102"/>
    </location>
</feature>
<sequence>MNDPATTVPQRPGERDTAPHARPGTRTPAVHAAARTVTRAVRADARAVLHRPRSLLAKDTALWAVLAAPAAFDLASPVAPAAPSWWLRIAALGVLAAAVALSRTRPTAALLTAIALIAVHGNFAFAMPVMSYLTGMRTRRARPVLWVFTAVFAAGTLLNIARGIDVTTWFPLTIWLVLLGVLPWLVGRYWKQHRELLHAGWERAERLEREQRITAERERLRERARIAQDMHDSLGHALALIAVRAGALQVAPGLQDRHRAAAADLRAGAADATEQLREIIGILRDDTARRAAAGETPPPAGPDTAARPVHESVHDLVERARASGVPVHLDTTAGPAPGALPPMIALAAHRIVQEAITNAAKHAPGAPITVTLTRHDTGPGPGPEPGAAPAVVVTVANDAPPAGPALLPPGGGHGLTGLTERARLAGGTLHAAPAPGGGFTVRAVLPETPPPGPRPLDAPDGPSESARHLERERRQVRRGLITAIAVPAALIAALVAVILGYYTYATLNSVLPAADYAALRVGDTREHVEPLLPPVQATEAGTVRARVPEPPGAHCRYYRPTADLLGTGHLYRLCFTDGRLTAKNTYSTADPATKGTE</sequence>
<evidence type="ECO:0000256" key="9">
    <source>
        <dbReference type="SAM" id="MobiDB-lite"/>
    </source>
</evidence>
<evidence type="ECO:0000256" key="3">
    <source>
        <dbReference type="ARBA" id="ARBA00022553"/>
    </source>
</evidence>
<evidence type="ECO:0000256" key="7">
    <source>
        <dbReference type="ARBA" id="ARBA00022840"/>
    </source>
</evidence>
<proteinExistence type="predicted"/>
<evidence type="ECO:0000256" key="1">
    <source>
        <dbReference type="ARBA" id="ARBA00000085"/>
    </source>
</evidence>
<feature type="transmembrane region" description="Helical" evidence="10">
    <location>
        <begin position="108"/>
        <end position="132"/>
    </location>
</feature>
<evidence type="ECO:0000313" key="13">
    <source>
        <dbReference type="EMBL" id="MBO2460884.1"/>
    </source>
</evidence>
<keyword evidence="3" id="KW-0597">Phosphoprotein</keyword>
<dbReference type="EC" id="2.7.13.3" evidence="2"/>
<dbReference type="Proteomes" id="UP000680206">
    <property type="component" value="Unassembled WGS sequence"/>
</dbReference>
<evidence type="ECO:0000256" key="6">
    <source>
        <dbReference type="ARBA" id="ARBA00022777"/>
    </source>
</evidence>
<dbReference type="SUPFAM" id="SSF55874">
    <property type="entry name" value="ATPase domain of HSP90 chaperone/DNA topoisomerase II/histidine kinase"/>
    <property type="match status" value="1"/>
</dbReference>
<keyword evidence="14" id="KW-1185">Reference proteome</keyword>
<accession>A0ABS3RXY6</accession>
<keyword evidence="10" id="KW-0812">Transmembrane</keyword>
<keyword evidence="10" id="KW-1133">Transmembrane helix</keyword>
<dbReference type="PANTHER" id="PTHR24421:SF10">
    <property type="entry name" value="NITRATE_NITRITE SENSOR PROTEIN NARQ"/>
    <property type="match status" value="1"/>
</dbReference>
<keyword evidence="7" id="KW-0067">ATP-binding</keyword>
<feature type="region of interest" description="Disordered" evidence="9">
    <location>
        <begin position="1"/>
        <end position="28"/>
    </location>
</feature>
<feature type="domain" description="Signal transduction histidine kinase subgroup 3 dimerisation and phosphoacceptor" evidence="12">
    <location>
        <begin position="222"/>
        <end position="286"/>
    </location>
</feature>
<feature type="compositionally biased region" description="Pro residues" evidence="9">
    <location>
        <begin position="447"/>
        <end position="456"/>
    </location>
</feature>
<evidence type="ECO:0000256" key="5">
    <source>
        <dbReference type="ARBA" id="ARBA00022741"/>
    </source>
</evidence>
<feature type="transmembrane region" description="Helical" evidence="10">
    <location>
        <begin position="168"/>
        <end position="186"/>
    </location>
</feature>
<dbReference type="Gene3D" id="3.30.565.10">
    <property type="entry name" value="Histidine kinase-like ATPase, C-terminal domain"/>
    <property type="match status" value="1"/>
</dbReference>
<dbReference type="EMBL" id="JAGEPF010000015">
    <property type="protein sequence ID" value="MBO2460884.1"/>
    <property type="molecule type" value="Genomic_DNA"/>
</dbReference>
<feature type="domain" description="Histidine kinase/HSP90-like ATPase" evidence="11">
    <location>
        <begin position="347"/>
        <end position="448"/>
    </location>
</feature>
<dbReference type="Gene3D" id="1.20.5.1930">
    <property type="match status" value="1"/>
</dbReference>
<dbReference type="Pfam" id="PF02518">
    <property type="entry name" value="HATPase_c"/>
    <property type="match status" value="1"/>
</dbReference>
<dbReference type="InterPro" id="IPR003594">
    <property type="entry name" value="HATPase_dom"/>
</dbReference>
<evidence type="ECO:0000259" key="11">
    <source>
        <dbReference type="Pfam" id="PF02518"/>
    </source>
</evidence>
<keyword evidence="4" id="KW-0808">Transferase</keyword>
<dbReference type="PANTHER" id="PTHR24421">
    <property type="entry name" value="NITRATE/NITRITE SENSOR PROTEIN NARX-RELATED"/>
    <property type="match status" value="1"/>
</dbReference>
<evidence type="ECO:0000256" key="10">
    <source>
        <dbReference type="SAM" id="Phobius"/>
    </source>
</evidence>
<keyword evidence="6 13" id="KW-0418">Kinase</keyword>
<dbReference type="InterPro" id="IPR011712">
    <property type="entry name" value="Sig_transdc_His_kin_sub3_dim/P"/>
</dbReference>
<evidence type="ECO:0000256" key="2">
    <source>
        <dbReference type="ARBA" id="ARBA00012438"/>
    </source>
</evidence>
<dbReference type="RefSeq" id="WP_208244257.1">
    <property type="nucleotide sequence ID" value="NZ_JAGEPF010000015.1"/>
</dbReference>
<protein>
    <recommendedName>
        <fullName evidence="2">histidine kinase</fullName>
        <ecNumber evidence="2">2.7.13.3</ecNumber>
    </recommendedName>
</protein>
<keyword evidence="5" id="KW-0547">Nucleotide-binding</keyword>